<proteinExistence type="predicted"/>
<gene>
    <name evidence="2" type="ORF">GCM10022204_41710</name>
</gene>
<evidence type="ECO:0000313" key="3">
    <source>
        <dbReference type="Proteomes" id="UP001500051"/>
    </source>
</evidence>
<organism evidence="2 3">
    <name type="scientific">Microlunatus aurantiacus</name>
    <dbReference type="NCBI Taxonomy" id="446786"/>
    <lineage>
        <taxon>Bacteria</taxon>
        <taxon>Bacillati</taxon>
        <taxon>Actinomycetota</taxon>
        <taxon>Actinomycetes</taxon>
        <taxon>Propionibacteriales</taxon>
        <taxon>Propionibacteriaceae</taxon>
        <taxon>Microlunatus</taxon>
    </lineage>
</organism>
<protein>
    <submittedName>
        <fullName evidence="2">Uncharacterized protein</fullName>
    </submittedName>
</protein>
<reference evidence="3" key="1">
    <citation type="journal article" date="2019" name="Int. J. Syst. Evol. Microbiol.">
        <title>The Global Catalogue of Microorganisms (GCM) 10K type strain sequencing project: providing services to taxonomists for standard genome sequencing and annotation.</title>
        <authorList>
            <consortium name="The Broad Institute Genomics Platform"/>
            <consortium name="The Broad Institute Genome Sequencing Center for Infectious Disease"/>
            <person name="Wu L."/>
            <person name="Ma J."/>
        </authorList>
    </citation>
    <scope>NUCLEOTIDE SEQUENCE [LARGE SCALE GENOMIC DNA]</scope>
    <source>
        <strain evidence="3">JCM 16548</strain>
    </source>
</reference>
<dbReference type="RefSeq" id="WP_344814395.1">
    <property type="nucleotide sequence ID" value="NZ_BAAAYX010000023.1"/>
</dbReference>
<comment type="caution">
    <text evidence="2">The sequence shown here is derived from an EMBL/GenBank/DDBJ whole genome shotgun (WGS) entry which is preliminary data.</text>
</comment>
<name>A0ABP7ECS3_9ACTN</name>
<evidence type="ECO:0000313" key="2">
    <source>
        <dbReference type="EMBL" id="GAA3717403.1"/>
    </source>
</evidence>
<evidence type="ECO:0000256" key="1">
    <source>
        <dbReference type="SAM" id="MobiDB-lite"/>
    </source>
</evidence>
<feature type="region of interest" description="Disordered" evidence="1">
    <location>
        <begin position="227"/>
        <end position="252"/>
    </location>
</feature>
<keyword evidence="3" id="KW-1185">Reference proteome</keyword>
<dbReference type="Proteomes" id="UP001500051">
    <property type="component" value="Unassembled WGS sequence"/>
</dbReference>
<accession>A0ABP7ECS3</accession>
<sequence>MSALPPSQTIASFDSASAMHAATVAALNGSPFPNLGQGRAAGLGARVGGQLPWPLLQRVYARIGAGEGLTESQLARVDLATVAEWLADAYPARRYPAVLLGSSNGALTQLAAAAQIPWLPGTLLVPVRRNADVNDLDAALRFGIRHAPTLTAANPDVVVHHMHDQMQDELMAARMAYFRVKWRTLPLGYRRFLSERLQPGAPVIIVDDTSTWPVVRVSDQYLFQPGAQGGLEPDDYLRRAHTPTPDDTAPEAEWGAEPGFTAAVAAWCATHGHPLVTIRYHGPQAPSAAVATLMRRWYRERGENDKRLIVPSFILADPWLTITKAAVPFWTFFSVRPALDSLATYLETAEPFDEAYVLPFQHGARSPGIATPADWSQVLARHGVTARFPGLTTEKFPHDIAFMGRYDTRLEQLTPARRLWSPLPVDQALDQLRTNGLTIT</sequence>
<dbReference type="EMBL" id="BAAAYX010000023">
    <property type="protein sequence ID" value="GAA3717403.1"/>
    <property type="molecule type" value="Genomic_DNA"/>
</dbReference>